<protein>
    <submittedName>
        <fullName evidence="1">Uncharacterized protein</fullName>
    </submittedName>
</protein>
<dbReference type="EMBL" id="AMFJ01036158">
    <property type="protein sequence ID" value="EKD24788.1"/>
    <property type="molecule type" value="Genomic_DNA"/>
</dbReference>
<comment type="caution">
    <text evidence="1">The sequence shown here is derived from an EMBL/GenBank/DDBJ whole genome shotgun (WGS) entry which is preliminary data.</text>
</comment>
<proteinExistence type="predicted"/>
<accession>K1XWJ5</accession>
<gene>
    <name evidence="1" type="ORF">ACD_80C00151G0003</name>
</gene>
<dbReference type="AlphaFoldDB" id="K1XWJ5"/>
<name>K1XWJ5_9BACT</name>
<organism evidence="1">
    <name type="scientific">uncultured bacterium</name>
    <name type="common">gcode 4</name>
    <dbReference type="NCBI Taxonomy" id="1234023"/>
    <lineage>
        <taxon>Bacteria</taxon>
        <taxon>environmental samples</taxon>
    </lineage>
</organism>
<evidence type="ECO:0000313" key="1">
    <source>
        <dbReference type="EMBL" id="EKD24788.1"/>
    </source>
</evidence>
<sequence>MNYQSFYQQFRPRVIISLDEIRKYEANFLKQNIINWTKKWYIRPIVKWWYIFGDVHVYEDILYHIANKIYEPSYISLEMALSYYHLIPEGVFTVTSISSKKTQHFDTIFGKFIYRSVKENLMFGYTLKKIGNLTYKIADIEKTVLDFFYFKPHLNTEKEFENLRFDCYEFLEQADIKKFTRYLKQYSSQKFKKQMTDFISYVKKNA</sequence>
<reference evidence="1" key="1">
    <citation type="journal article" date="2012" name="Science">
        <title>Fermentation, hydrogen, and sulfur metabolism in multiple uncultivated bacterial phyla.</title>
        <authorList>
            <person name="Wrighton K.C."/>
            <person name="Thomas B.C."/>
            <person name="Sharon I."/>
            <person name="Miller C.S."/>
            <person name="Castelle C.J."/>
            <person name="VerBerkmoes N.C."/>
            <person name="Wilkins M.J."/>
            <person name="Hettich R.L."/>
            <person name="Lipton M.S."/>
            <person name="Williams K.H."/>
            <person name="Long P.E."/>
            <person name="Banfield J.F."/>
        </authorList>
    </citation>
    <scope>NUCLEOTIDE SEQUENCE [LARGE SCALE GENOMIC DNA]</scope>
</reference>